<keyword evidence="1" id="KW-1133">Transmembrane helix</keyword>
<evidence type="ECO:0008006" key="4">
    <source>
        <dbReference type="Google" id="ProtNLM"/>
    </source>
</evidence>
<keyword evidence="1" id="KW-0812">Transmembrane</keyword>
<comment type="caution">
    <text evidence="2">The sequence shown here is derived from an EMBL/GenBank/DDBJ whole genome shotgun (WGS) entry which is preliminary data.</text>
</comment>
<feature type="transmembrane region" description="Helical" evidence="1">
    <location>
        <begin position="12"/>
        <end position="36"/>
    </location>
</feature>
<dbReference type="EMBL" id="BBLG01000001">
    <property type="protein sequence ID" value="GAK75026.1"/>
    <property type="molecule type" value="Genomic_DNA"/>
</dbReference>
<dbReference type="AlphaFoldDB" id="A0A081D7Y0"/>
<evidence type="ECO:0000313" key="3">
    <source>
        <dbReference type="Proteomes" id="UP000028980"/>
    </source>
</evidence>
<sequence length="47" mass="5422">MFIPALLILDYVNFQLSAIWVAFGLWMLGRAAILAIKFHLKIKTMQN</sequence>
<proteinExistence type="predicted"/>
<organism evidence="2 3">
    <name type="scientific">Nonlabens ulvanivorans</name>
    <name type="common">Persicivirga ulvanivorans</name>
    <dbReference type="NCBI Taxonomy" id="906888"/>
    <lineage>
        <taxon>Bacteria</taxon>
        <taxon>Pseudomonadati</taxon>
        <taxon>Bacteroidota</taxon>
        <taxon>Flavobacteriia</taxon>
        <taxon>Flavobacteriales</taxon>
        <taxon>Flavobacteriaceae</taxon>
        <taxon>Nonlabens</taxon>
    </lineage>
</organism>
<keyword evidence="1" id="KW-0472">Membrane</keyword>
<evidence type="ECO:0000256" key="1">
    <source>
        <dbReference type="SAM" id="Phobius"/>
    </source>
</evidence>
<reference evidence="2 3" key="1">
    <citation type="journal article" date="2014" name="Genome Announc.">
        <title>Draft Genome Sequences of Marine Flavobacterium Nonlabens Strains NR17, NR24, NR27, NR32, NR33, and Ara13.</title>
        <authorList>
            <person name="Nakanishi M."/>
            <person name="Meirelles P."/>
            <person name="Suzuki R."/>
            <person name="Takatani N."/>
            <person name="Mino S."/>
            <person name="Suda W."/>
            <person name="Oshima K."/>
            <person name="Hattori M."/>
            <person name="Ohkuma M."/>
            <person name="Hosokawa M."/>
            <person name="Miyashita K."/>
            <person name="Thompson F.L."/>
            <person name="Niwa A."/>
            <person name="Sawabe T."/>
            <person name="Sawabe T."/>
        </authorList>
    </citation>
    <scope>NUCLEOTIDE SEQUENCE [LARGE SCALE GENOMIC DNA]</scope>
    <source>
        <strain evidence="3">JCM19296</strain>
    </source>
</reference>
<evidence type="ECO:0000313" key="2">
    <source>
        <dbReference type="EMBL" id="GAK75026.1"/>
    </source>
</evidence>
<protein>
    <recommendedName>
        <fullName evidence="4">DNA-damage-inducible protein F</fullName>
    </recommendedName>
</protein>
<name>A0A081D7Y0_NONUL</name>
<accession>A0A081D7Y0</accession>
<gene>
    <name evidence="2" type="ORF">JCM19296_604</name>
</gene>
<dbReference type="Proteomes" id="UP000028980">
    <property type="component" value="Unassembled WGS sequence"/>
</dbReference>